<name>A0A016X4B7_9BILA</name>
<organism evidence="1 2">
    <name type="scientific">Ancylostoma ceylanicum</name>
    <dbReference type="NCBI Taxonomy" id="53326"/>
    <lineage>
        <taxon>Eukaryota</taxon>
        <taxon>Metazoa</taxon>
        <taxon>Ecdysozoa</taxon>
        <taxon>Nematoda</taxon>
        <taxon>Chromadorea</taxon>
        <taxon>Rhabditida</taxon>
        <taxon>Rhabditina</taxon>
        <taxon>Rhabditomorpha</taxon>
        <taxon>Strongyloidea</taxon>
        <taxon>Ancylostomatidae</taxon>
        <taxon>Ancylostomatinae</taxon>
        <taxon>Ancylostoma</taxon>
    </lineage>
</organism>
<evidence type="ECO:0000313" key="2">
    <source>
        <dbReference type="Proteomes" id="UP000024635"/>
    </source>
</evidence>
<evidence type="ECO:0000313" key="1">
    <source>
        <dbReference type="EMBL" id="EYC46053.1"/>
    </source>
</evidence>
<reference evidence="2" key="1">
    <citation type="journal article" date="2015" name="Nat. Genet.">
        <title>The genome and transcriptome of the zoonotic hookworm Ancylostoma ceylanicum identify infection-specific gene families.</title>
        <authorList>
            <person name="Schwarz E.M."/>
            <person name="Hu Y."/>
            <person name="Antoshechkin I."/>
            <person name="Miller M.M."/>
            <person name="Sternberg P.W."/>
            <person name="Aroian R.V."/>
        </authorList>
    </citation>
    <scope>NUCLEOTIDE SEQUENCE</scope>
    <source>
        <strain evidence="2">HY135</strain>
    </source>
</reference>
<comment type="caution">
    <text evidence="1">The sequence shown here is derived from an EMBL/GenBank/DDBJ whole genome shotgun (WGS) entry which is preliminary data.</text>
</comment>
<sequence length="93" mass="10648">MGPRARAARLSELSLSGRCQVCCRWHLVANSLELLKCCNKRSLGCMLELIDVQKFENRVRHNITVLPRLEEFYDVSSPAVLIEFGINLYVSCY</sequence>
<protein>
    <submittedName>
        <fullName evidence="1">Uncharacterized protein</fullName>
    </submittedName>
</protein>
<dbReference type="EMBL" id="JARK01000009">
    <property type="protein sequence ID" value="EYC46053.1"/>
    <property type="molecule type" value="Genomic_DNA"/>
</dbReference>
<gene>
    <name evidence="1" type="primary">Acey_s0409.g930</name>
    <name evidence="1" type="ORF">Y032_0409g930</name>
</gene>
<accession>A0A016X4B7</accession>
<dbReference type="Proteomes" id="UP000024635">
    <property type="component" value="Unassembled WGS sequence"/>
</dbReference>
<keyword evidence="2" id="KW-1185">Reference proteome</keyword>
<proteinExistence type="predicted"/>
<dbReference type="AlphaFoldDB" id="A0A016X4B7"/>